<dbReference type="KEGG" id="mmg:MTBMA_c10050"/>
<gene>
    <name evidence="1" type="ordered locus">MTBMA_c10050</name>
</gene>
<evidence type="ECO:0000313" key="2">
    <source>
        <dbReference type="Proteomes" id="UP000000345"/>
    </source>
</evidence>
<dbReference type="RefSeq" id="WP_013295823.1">
    <property type="nucleotide sequence ID" value="NC_014408.1"/>
</dbReference>
<dbReference type="HOGENOM" id="CLU_2712914_0_0_2"/>
<dbReference type="PaxDb" id="79929-MTBMA_c10050"/>
<keyword evidence="2" id="KW-1185">Reference proteome</keyword>
<evidence type="ECO:0000313" key="1">
    <source>
        <dbReference type="EMBL" id="ADL58600.1"/>
    </source>
</evidence>
<reference evidence="1 2" key="2">
    <citation type="journal article" date="2010" name="J. Bacteriol.">
        <title>Complete genome sequence of Methanothermobacter marburgensis, a methanoarchaeon model organism.</title>
        <authorList>
            <person name="Liesegang H."/>
            <person name="Kaster A.K."/>
            <person name="Wiezer A."/>
            <person name="Goenrich M."/>
            <person name="Wollherr A."/>
            <person name="Seedorf H."/>
            <person name="Gottschalk G."/>
            <person name="Thauer R.K."/>
        </authorList>
    </citation>
    <scope>NUCLEOTIDE SEQUENCE [LARGE SCALE GENOMIC DNA]</scope>
    <source>
        <strain evidence="2">ATCC BAA-927 / DSM 2133 / JCM 14651 / NBRC 100331 / OCM 82 / Marburg</strain>
    </source>
</reference>
<dbReference type="EMBL" id="CP001710">
    <property type="protein sequence ID" value="ADL58600.1"/>
    <property type="molecule type" value="Genomic_DNA"/>
</dbReference>
<sequence length="72" mass="8037">MRIVDCTYTAEAMNVDGRVIVPVFRLRFILTGKTINAVSVEPIMCVLMEGDLRYPVIFMDDFVSSGGDSCEE</sequence>
<dbReference type="GeneID" id="43708124"/>
<name>D9PWK2_METTM</name>
<accession>D9PWK2</accession>
<dbReference type="AlphaFoldDB" id="D9PWK2"/>
<reference key="1">
    <citation type="submission" date="2009-08" db="EMBL/GenBank/DDBJ databases">
        <title>The genome sequence of Methanothermobacter marburgensis.</title>
        <authorList>
            <person name="Kaster A."/>
            <person name="Seedorf H."/>
            <person name="Goenrich M."/>
            <person name="Wiezer A."/>
            <person name="Liesegang H."/>
            <person name="Thauer R."/>
            <person name="Gottschalk G."/>
        </authorList>
    </citation>
    <scope>NUCLEOTIDE SEQUENCE</scope>
    <source>
        <strain>Marburg</strain>
    </source>
</reference>
<dbReference type="OrthoDB" id="81733at2157"/>
<dbReference type="STRING" id="79929.MTBMA_c10050"/>
<proteinExistence type="predicted"/>
<protein>
    <submittedName>
        <fullName evidence="1">Uncharacterized protein</fullName>
    </submittedName>
</protein>
<dbReference type="Proteomes" id="UP000000345">
    <property type="component" value="Chromosome"/>
</dbReference>
<organism evidence="1 2">
    <name type="scientific">Methanothermobacter marburgensis (strain ATCC BAA-927 / DSM 2133 / JCM 14651 / NBRC 100331 / OCM 82 / Marburg)</name>
    <name type="common">Methanobacterium thermoautotrophicum</name>
    <dbReference type="NCBI Taxonomy" id="79929"/>
    <lineage>
        <taxon>Archaea</taxon>
        <taxon>Methanobacteriati</taxon>
        <taxon>Methanobacteriota</taxon>
        <taxon>Methanomada group</taxon>
        <taxon>Methanobacteria</taxon>
        <taxon>Methanobacteriales</taxon>
        <taxon>Methanobacteriaceae</taxon>
        <taxon>Methanothermobacter</taxon>
    </lineage>
</organism>